<evidence type="ECO:0000313" key="4">
    <source>
        <dbReference type="EMBL" id="GIH04641.1"/>
    </source>
</evidence>
<feature type="region of interest" description="Disordered" evidence="1">
    <location>
        <begin position="331"/>
        <end position="377"/>
    </location>
</feature>
<dbReference type="PANTHER" id="PTHR33371">
    <property type="entry name" value="INTERMEMBRANE PHOSPHOLIPID TRANSPORT SYSTEM BINDING PROTEIN MLAD-RELATED"/>
    <property type="match status" value="1"/>
</dbReference>
<evidence type="ECO:0000259" key="2">
    <source>
        <dbReference type="Pfam" id="PF02470"/>
    </source>
</evidence>
<dbReference type="Pfam" id="PF02470">
    <property type="entry name" value="MlaD"/>
    <property type="match status" value="1"/>
</dbReference>
<accession>A0A8J3Q7F3</accession>
<feature type="compositionally biased region" description="Low complexity" evidence="1">
    <location>
        <begin position="345"/>
        <end position="360"/>
    </location>
</feature>
<evidence type="ECO:0000313" key="5">
    <source>
        <dbReference type="Proteomes" id="UP000612899"/>
    </source>
</evidence>
<sequence>MIRLRLLVFALAGLLGIGYVAVRYVGLGDQFTGRYLVYADFTHSGGIFEGASVNYRGVPVGRVRSVALHEAGVRVALHLDGGVQVPRELRAVVAHRSAVGEQYVDLRPETEHGPFLQPGEVIPADRTGLPLPIETLLSNLDALVSSVDVGELAVVIDELGTAFEGNEAALRLILDANSALLEEASKRLPETSALIADSATVLQTQIDSGANIRRFASALAQLTKSVREADPDLRQLLANGPPAATELLGLLRDVEPSLAPLLGNLITVNGIGLRHLAGIEQLLVVYPAVVSGAFTVAPGDGTAHLGLALNVSDPPACNYYRSGQPYRCSGSELGQGSGVRSSSNAPRAGAGPTPAPLAQGSSLGPGPSTDTATGTSPVVPVATYDPVTGLVIGPDGLPIWFGGTGGQAASAGAQSWKVLLLP</sequence>
<dbReference type="GO" id="GO:0005576">
    <property type="term" value="C:extracellular region"/>
    <property type="evidence" value="ECO:0007669"/>
    <property type="project" value="TreeGrafter"/>
</dbReference>
<dbReference type="RefSeq" id="WP_203908523.1">
    <property type="nucleotide sequence ID" value="NZ_BONY01000014.1"/>
</dbReference>
<dbReference type="InterPro" id="IPR005693">
    <property type="entry name" value="Mce"/>
</dbReference>
<organism evidence="4 5">
    <name type="scientific">Rhizocola hellebori</name>
    <dbReference type="NCBI Taxonomy" id="1392758"/>
    <lineage>
        <taxon>Bacteria</taxon>
        <taxon>Bacillati</taxon>
        <taxon>Actinomycetota</taxon>
        <taxon>Actinomycetes</taxon>
        <taxon>Micromonosporales</taxon>
        <taxon>Micromonosporaceae</taxon>
        <taxon>Rhizocola</taxon>
    </lineage>
</organism>
<name>A0A8J3Q7F3_9ACTN</name>
<evidence type="ECO:0000256" key="1">
    <source>
        <dbReference type="SAM" id="MobiDB-lite"/>
    </source>
</evidence>
<comment type="caution">
    <text evidence="4">The sequence shown here is derived from an EMBL/GenBank/DDBJ whole genome shotgun (WGS) entry which is preliminary data.</text>
</comment>
<dbReference type="PANTHER" id="PTHR33371:SF16">
    <property type="entry name" value="MCE-FAMILY PROTEIN MCE3F"/>
    <property type="match status" value="1"/>
</dbReference>
<dbReference type="NCBIfam" id="TIGR00996">
    <property type="entry name" value="Mtu_fam_mce"/>
    <property type="match status" value="1"/>
</dbReference>
<dbReference type="InterPro" id="IPR052336">
    <property type="entry name" value="MlaD_Phospholipid_Transporter"/>
</dbReference>
<dbReference type="EMBL" id="BONY01000014">
    <property type="protein sequence ID" value="GIH04641.1"/>
    <property type="molecule type" value="Genomic_DNA"/>
</dbReference>
<protein>
    <submittedName>
        <fullName evidence="4">ABC transporter substrate-binding protein</fullName>
    </submittedName>
</protein>
<evidence type="ECO:0000259" key="3">
    <source>
        <dbReference type="Pfam" id="PF11887"/>
    </source>
</evidence>
<dbReference type="InterPro" id="IPR024516">
    <property type="entry name" value="Mce_C"/>
</dbReference>
<reference evidence="4" key="1">
    <citation type="submission" date="2021-01" db="EMBL/GenBank/DDBJ databases">
        <title>Whole genome shotgun sequence of Rhizocola hellebori NBRC 109834.</title>
        <authorList>
            <person name="Komaki H."/>
            <person name="Tamura T."/>
        </authorList>
    </citation>
    <scope>NUCLEOTIDE SEQUENCE</scope>
    <source>
        <strain evidence="4">NBRC 109834</strain>
    </source>
</reference>
<dbReference type="Proteomes" id="UP000612899">
    <property type="component" value="Unassembled WGS sequence"/>
</dbReference>
<dbReference type="Pfam" id="PF11887">
    <property type="entry name" value="Mce4_CUP1"/>
    <property type="match status" value="1"/>
</dbReference>
<gene>
    <name evidence="4" type="ORF">Rhe02_27080</name>
</gene>
<keyword evidence="5" id="KW-1185">Reference proteome</keyword>
<feature type="compositionally biased region" description="Polar residues" evidence="1">
    <location>
        <begin position="332"/>
        <end position="344"/>
    </location>
</feature>
<dbReference type="AlphaFoldDB" id="A0A8J3Q7F3"/>
<dbReference type="InterPro" id="IPR003399">
    <property type="entry name" value="Mce/MlaD"/>
</dbReference>
<feature type="domain" description="Mce/MlaD" evidence="2">
    <location>
        <begin position="35"/>
        <end position="108"/>
    </location>
</feature>
<proteinExistence type="predicted"/>
<feature type="domain" description="Mammalian cell entry C-terminal" evidence="3">
    <location>
        <begin position="116"/>
        <end position="262"/>
    </location>
</feature>